<keyword evidence="4 5" id="KW-0720">Serine protease</keyword>
<dbReference type="InterPro" id="IPR023828">
    <property type="entry name" value="Peptidase_S8_Ser-AS"/>
</dbReference>
<dbReference type="PROSITE" id="PS51892">
    <property type="entry name" value="SUBTILASE"/>
    <property type="match status" value="1"/>
</dbReference>
<evidence type="ECO:0000256" key="4">
    <source>
        <dbReference type="ARBA" id="ARBA00022825"/>
    </source>
</evidence>
<dbReference type="InterPro" id="IPR036852">
    <property type="entry name" value="Peptidase_S8/S53_dom_sf"/>
</dbReference>
<sequence>MQSDASAGSTGTVQAAAGVDIGAEDAWALYDGGSRDVVVALVDTGIDYTHADLEGRIWVNEDEIPGNGVDDDGNGYIDDVYGWNFYSGSNQVYTGSEDSHGTHGAGTIAAHADNGIGIAGIVRSDHVKVMAVKALGGWDGSGSTASIIRAIQYAEANGARICNLSLGSSRNDPALYRTIAASDMLFVVAAGNDGADLELAPSYPASYHLDNLITVANLRYDGNLDPTSSYGASSVDLAAPGTHILSTTPGNSYSYMTGTSMAAPMVSAAAAMLYSQFPDATLADVKDILLSSVQKLDSLTGLTATGGMLDLGAAMASGAAAQKGRTWTEPDLAAYTDSPPILSLSLFQWRGQQYLTVQVQDPDGDFRSAAYAAGTYTAANFQGGAAGTPLPLNAWGAATLLVRNGGPYTFYAVDLAGNETVRTVDLPRSP</sequence>
<dbReference type="InterPro" id="IPR034204">
    <property type="entry name" value="PfSUB1-like_cat_dom"/>
</dbReference>
<feature type="active site" description="Charge relay system" evidence="5">
    <location>
        <position position="43"/>
    </location>
</feature>
<evidence type="ECO:0000256" key="2">
    <source>
        <dbReference type="ARBA" id="ARBA00022670"/>
    </source>
</evidence>
<protein>
    <submittedName>
        <fullName evidence="8">S8 family serine peptidase</fullName>
    </submittedName>
</protein>
<dbReference type="PANTHER" id="PTHR43399">
    <property type="entry name" value="SUBTILISIN-RELATED"/>
    <property type="match status" value="1"/>
</dbReference>
<feature type="domain" description="Peptidase S8/S53" evidence="7">
    <location>
        <begin position="35"/>
        <end position="296"/>
    </location>
</feature>
<dbReference type="Pfam" id="PF00082">
    <property type="entry name" value="Peptidase_S8"/>
    <property type="match status" value="1"/>
</dbReference>
<evidence type="ECO:0000313" key="8">
    <source>
        <dbReference type="EMBL" id="QCI60944.1"/>
    </source>
</evidence>
<keyword evidence="9" id="KW-1185">Reference proteome</keyword>
<dbReference type="CDD" id="cd07473">
    <property type="entry name" value="Peptidases_S8_Subtilisin_like"/>
    <property type="match status" value="1"/>
</dbReference>
<organism evidence="8 9">
    <name type="scientific">Dysosmobacter welbionis</name>
    <dbReference type="NCBI Taxonomy" id="2093857"/>
    <lineage>
        <taxon>Bacteria</taxon>
        <taxon>Bacillati</taxon>
        <taxon>Bacillota</taxon>
        <taxon>Clostridia</taxon>
        <taxon>Eubacteriales</taxon>
        <taxon>Oscillospiraceae</taxon>
        <taxon>Dysosmobacter</taxon>
    </lineage>
</organism>
<dbReference type="PANTHER" id="PTHR43399:SF4">
    <property type="entry name" value="CELL WALL-ASSOCIATED PROTEASE"/>
    <property type="match status" value="1"/>
</dbReference>
<dbReference type="InterPro" id="IPR051048">
    <property type="entry name" value="Peptidase_S8/S53_subtilisin"/>
</dbReference>
<comment type="similarity">
    <text evidence="1 5 6">Belongs to the peptidase S8 family.</text>
</comment>
<reference evidence="9" key="1">
    <citation type="submission" date="2018-12" db="EMBL/GenBank/DDBJ databases">
        <title>Dusodibacter welbiota gen. nov., sp. nov., isolated from human faeces and emended description of the Oscillibacter genus.</title>
        <authorList>
            <person name="Le Roy T."/>
            <person name="Van der Smissen P."/>
            <person name="Delzenne N."/>
            <person name="Muccioli G."/>
            <person name="Collet J.F."/>
            <person name="Cani P.D."/>
        </authorList>
    </citation>
    <scope>NUCLEOTIDE SEQUENCE [LARGE SCALE GENOMIC DNA]</scope>
    <source>
        <strain evidence="9">J115</strain>
    </source>
</reference>
<evidence type="ECO:0000256" key="1">
    <source>
        <dbReference type="ARBA" id="ARBA00011073"/>
    </source>
</evidence>
<dbReference type="SUPFAM" id="SSF52743">
    <property type="entry name" value="Subtilisin-like"/>
    <property type="match status" value="1"/>
</dbReference>
<evidence type="ECO:0000256" key="5">
    <source>
        <dbReference type="PROSITE-ProRule" id="PRU01240"/>
    </source>
</evidence>
<evidence type="ECO:0000256" key="6">
    <source>
        <dbReference type="RuleBase" id="RU003355"/>
    </source>
</evidence>
<dbReference type="PROSITE" id="PS00138">
    <property type="entry name" value="SUBTILASE_SER"/>
    <property type="match status" value="1"/>
</dbReference>
<feature type="active site" description="Charge relay system" evidence="5">
    <location>
        <position position="260"/>
    </location>
</feature>
<dbReference type="GO" id="GO:0004252">
    <property type="term" value="F:serine-type endopeptidase activity"/>
    <property type="evidence" value="ECO:0007669"/>
    <property type="project" value="UniProtKB-UniRule"/>
</dbReference>
<dbReference type="AlphaFoldDB" id="A0A4D7AN28"/>
<gene>
    <name evidence="8" type="ORF">EIO64_03395</name>
</gene>
<dbReference type="PROSITE" id="PS00136">
    <property type="entry name" value="SUBTILASE_ASP"/>
    <property type="match status" value="1"/>
</dbReference>
<dbReference type="InterPro" id="IPR000209">
    <property type="entry name" value="Peptidase_S8/S53_dom"/>
</dbReference>
<evidence type="ECO:0000256" key="3">
    <source>
        <dbReference type="ARBA" id="ARBA00022801"/>
    </source>
</evidence>
<dbReference type="GO" id="GO:0006508">
    <property type="term" value="P:proteolysis"/>
    <property type="evidence" value="ECO:0007669"/>
    <property type="project" value="UniProtKB-KW"/>
</dbReference>
<evidence type="ECO:0000313" key="9">
    <source>
        <dbReference type="Proteomes" id="UP000298642"/>
    </source>
</evidence>
<keyword evidence="3 5" id="KW-0378">Hydrolase</keyword>
<proteinExistence type="inferred from homology"/>
<dbReference type="Proteomes" id="UP000298642">
    <property type="component" value="Chromosome"/>
</dbReference>
<dbReference type="InterPro" id="IPR015500">
    <property type="entry name" value="Peptidase_S8_subtilisin-rel"/>
</dbReference>
<accession>A0A4D7AN28</accession>
<dbReference type="InterPro" id="IPR023827">
    <property type="entry name" value="Peptidase_S8_Asp-AS"/>
</dbReference>
<feature type="active site" description="Charge relay system" evidence="5">
    <location>
        <position position="100"/>
    </location>
</feature>
<dbReference type="EMBL" id="CP034413">
    <property type="protein sequence ID" value="QCI60944.1"/>
    <property type="molecule type" value="Genomic_DNA"/>
</dbReference>
<dbReference type="PRINTS" id="PR00723">
    <property type="entry name" value="SUBTILISIN"/>
</dbReference>
<dbReference type="KEGG" id="obj:EIO64_03395"/>
<evidence type="ECO:0000259" key="7">
    <source>
        <dbReference type="Pfam" id="PF00082"/>
    </source>
</evidence>
<dbReference type="Gene3D" id="3.40.50.200">
    <property type="entry name" value="Peptidase S8/S53 domain"/>
    <property type="match status" value="1"/>
</dbReference>
<name>A0A4D7AN28_9FIRM</name>
<keyword evidence="2 5" id="KW-0645">Protease</keyword>